<organism evidence="9 10">
    <name type="scientific">Actinobaculum suis</name>
    <dbReference type="NCBI Taxonomy" id="1657"/>
    <lineage>
        <taxon>Bacteria</taxon>
        <taxon>Bacillati</taxon>
        <taxon>Actinomycetota</taxon>
        <taxon>Actinomycetes</taxon>
        <taxon>Actinomycetales</taxon>
        <taxon>Actinomycetaceae</taxon>
        <taxon>Actinobaculum</taxon>
    </lineage>
</organism>
<dbReference type="GO" id="GO:0051536">
    <property type="term" value="F:iron-sulfur cluster binding"/>
    <property type="evidence" value="ECO:0007669"/>
    <property type="project" value="UniProtKB-KW"/>
</dbReference>
<dbReference type="PANTHER" id="PTHR32329">
    <property type="entry name" value="BIFUNCTIONAL PROTEIN [INCLUDES 2-HYDROXYACYL-COA DEHYDRATASE (N-TER) AND ITS ACTIVATOR DOMAIN (C_TERM)-RELATED"/>
    <property type="match status" value="1"/>
</dbReference>
<accession>A0A1G7B4T8</accession>
<evidence type="ECO:0000256" key="3">
    <source>
        <dbReference type="ARBA" id="ARBA00023004"/>
    </source>
</evidence>
<feature type="domain" description="DUF2229" evidence="7">
    <location>
        <begin position="737"/>
        <end position="955"/>
    </location>
</feature>
<dbReference type="CDD" id="cd24035">
    <property type="entry name" value="ASKHA_NBD_O66634-like_rpt2"/>
    <property type="match status" value="1"/>
</dbReference>
<keyword evidence="10" id="KW-1185">Reference proteome</keyword>
<dbReference type="GO" id="GO:0046872">
    <property type="term" value="F:metal ion binding"/>
    <property type="evidence" value="ECO:0007669"/>
    <property type="project" value="UniProtKB-KW"/>
</dbReference>
<comment type="cofactor">
    <cofactor evidence="1">
        <name>[4Fe-4S] cluster</name>
        <dbReference type="ChEBI" id="CHEBI:49883"/>
    </cofactor>
</comment>
<dbReference type="PANTHER" id="PTHR32329:SF4">
    <property type="entry name" value="ACTIVATOR OF 2-HYDROXYACYL-COA DEHYDRATASE"/>
    <property type="match status" value="1"/>
</dbReference>
<feature type="region of interest" description="Disordered" evidence="5">
    <location>
        <begin position="1589"/>
        <end position="1638"/>
    </location>
</feature>
<dbReference type="SUPFAM" id="SSF53067">
    <property type="entry name" value="Actin-like ATPase domain"/>
    <property type="match status" value="2"/>
</dbReference>
<dbReference type="CDD" id="cd24034">
    <property type="entry name" value="ASKHA_NBD_O66634-like_rpt1"/>
    <property type="match status" value="1"/>
</dbReference>
<dbReference type="Pfam" id="PF09989">
    <property type="entry name" value="DUF2229"/>
    <property type="match status" value="1"/>
</dbReference>
<evidence type="ECO:0000259" key="7">
    <source>
        <dbReference type="Pfam" id="PF09989"/>
    </source>
</evidence>
<keyword evidence="4" id="KW-0411">Iron-sulfur</keyword>
<dbReference type="InterPro" id="IPR002731">
    <property type="entry name" value="ATPase_BadF"/>
</dbReference>
<evidence type="ECO:0000256" key="2">
    <source>
        <dbReference type="ARBA" id="ARBA00022723"/>
    </source>
</evidence>
<feature type="compositionally biased region" description="Low complexity" evidence="5">
    <location>
        <begin position="22"/>
        <end position="71"/>
    </location>
</feature>
<gene>
    <name evidence="8" type="ORF">R6G71_06375</name>
    <name evidence="9" type="ORF">SAMN05421878_10414</name>
</gene>
<keyword evidence="3" id="KW-0408">Iron</keyword>
<dbReference type="InterPro" id="IPR008275">
    <property type="entry name" value="CoA_E_activase_dom"/>
</dbReference>
<name>A0A1G7B4T8_9ACTO</name>
<evidence type="ECO:0000256" key="5">
    <source>
        <dbReference type="SAM" id="MobiDB-lite"/>
    </source>
</evidence>
<feature type="domain" description="ATPase BadF/BadG/BcrA/BcrD type" evidence="6">
    <location>
        <begin position="386"/>
        <end position="640"/>
    </location>
</feature>
<dbReference type="Gene3D" id="3.30.420.40">
    <property type="match status" value="4"/>
</dbReference>
<dbReference type="RefSeq" id="WP_083330026.1">
    <property type="nucleotide sequence ID" value="NZ_FNAU01000004.1"/>
</dbReference>
<reference evidence="10" key="2">
    <citation type="submission" date="2016-10" db="EMBL/GenBank/DDBJ databases">
        <authorList>
            <person name="Varghese N."/>
        </authorList>
    </citation>
    <scope>NUCLEOTIDE SEQUENCE [LARGE SCALE GENOMIC DNA]</scope>
    <source>
        <strain evidence="10">DSM 20639</strain>
    </source>
</reference>
<dbReference type="InterPro" id="IPR043129">
    <property type="entry name" value="ATPase_NBD"/>
</dbReference>
<evidence type="ECO:0000313" key="9">
    <source>
        <dbReference type="EMBL" id="SDE22041.1"/>
    </source>
</evidence>
<dbReference type="EMBL" id="FNAU01000004">
    <property type="protein sequence ID" value="SDE22041.1"/>
    <property type="molecule type" value="Genomic_DNA"/>
</dbReference>
<evidence type="ECO:0000313" key="10">
    <source>
        <dbReference type="Proteomes" id="UP000182744"/>
    </source>
</evidence>
<proteinExistence type="predicted"/>
<dbReference type="InterPro" id="IPR018709">
    <property type="entry name" value="CoA_activase_DUF2229"/>
</dbReference>
<dbReference type="EMBL" id="JAWNFU010000003">
    <property type="protein sequence ID" value="MDY5153668.1"/>
    <property type="molecule type" value="Genomic_DNA"/>
</dbReference>
<feature type="domain" description="ATPase BadF/BadG/BcrA/BcrD type" evidence="6">
    <location>
        <begin position="74"/>
        <end position="323"/>
    </location>
</feature>
<dbReference type="NCBIfam" id="TIGR00241">
    <property type="entry name" value="CoA_E_activ"/>
    <property type="match status" value="1"/>
</dbReference>
<evidence type="ECO:0000259" key="6">
    <source>
        <dbReference type="Pfam" id="PF01869"/>
    </source>
</evidence>
<evidence type="ECO:0000313" key="8">
    <source>
        <dbReference type="EMBL" id="MDY5153668.1"/>
    </source>
</evidence>
<evidence type="ECO:0000256" key="1">
    <source>
        <dbReference type="ARBA" id="ARBA00001966"/>
    </source>
</evidence>
<reference evidence="8" key="3">
    <citation type="submission" date="2023-10" db="EMBL/GenBank/DDBJ databases">
        <title>Whole Genome based description of the genera Actinobaculum and Actinotignum reveals a complex phylogenetic relationship within the species included in the genus Actinotignum.</title>
        <authorList>
            <person name="Jensen C.S."/>
            <person name="Dargis R."/>
            <person name="Kemp M."/>
            <person name="Christensen J.J."/>
        </authorList>
    </citation>
    <scope>NUCLEOTIDE SEQUENCE</scope>
    <source>
        <strain evidence="8">Actinobaculum_suis_CCUG19206T</strain>
    </source>
</reference>
<dbReference type="Pfam" id="PF01869">
    <property type="entry name" value="BcrAD_BadFG"/>
    <property type="match status" value="2"/>
</dbReference>
<dbReference type="Proteomes" id="UP001273799">
    <property type="component" value="Unassembled WGS sequence"/>
</dbReference>
<keyword evidence="2" id="KW-0479">Metal-binding</keyword>
<feature type="region of interest" description="Disordered" evidence="5">
    <location>
        <begin position="1"/>
        <end position="73"/>
    </location>
</feature>
<feature type="compositionally biased region" description="Low complexity" evidence="5">
    <location>
        <begin position="1589"/>
        <end position="1600"/>
    </location>
</feature>
<dbReference type="Proteomes" id="UP000182744">
    <property type="component" value="Unassembled WGS sequence"/>
</dbReference>
<reference evidence="9" key="1">
    <citation type="submission" date="2016-10" db="EMBL/GenBank/DDBJ databases">
        <authorList>
            <person name="de Groot N.N."/>
        </authorList>
    </citation>
    <scope>NUCLEOTIDE SEQUENCE [LARGE SCALE GENOMIC DNA]</scope>
    <source>
        <strain evidence="9">DSM 20639</strain>
    </source>
</reference>
<feature type="compositionally biased region" description="Basic and acidic residues" evidence="5">
    <location>
        <begin position="1616"/>
        <end position="1628"/>
    </location>
</feature>
<protein>
    <submittedName>
        <fullName evidence="8">Acyl-CoA dehydratase activase-related protein</fullName>
    </submittedName>
    <submittedName>
        <fullName evidence="9">CoA-substrate-specific enzyme activase, putative</fullName>
    </submittedName>
</protein>
<evidence type="ECO:0000256" key="4">
    <source>
        <dbReference type="ARBA" id="ARBA00023014"/>
    </source>
</evidence>
<dbReference type="InterPro" id="IPR051805">
    <property type="entry name" value="Dehydratase_Activator_Redct"/>
</dbReference>
<sequence>MTGAPVPNAQTGPASAPRAEKTAPAAAPNAETAPQTAPQTAPETAPETTPQTAPETSLQTAPETAPATDTTLRLGLDVGSTTVKAVVTRGTEIIFSAYRRHNADVRREMLRLLTDVAEAFPEESMYAAITGSGGLSVSQGMGVGFVQEVVASTEAIERLNPDVDVMIELGGEDAKLTYLKPTPEQRMNGTCAGGTGAFIDQMASLLNTDAAGLNTLAEKYETIYPIASRCGVFAKTDVQPLINQGARHEDIAASVFEAVAIQTVGGLAAGRPIRGNVIFLGGPLHFLPQMREAFRRVLGEQVENFVTPENGQLYVALGAAMLASGPTQPVSAYIDALEHAQSLGSAAPTLRPLFENEAEKREFDERHARATVPQVDIKQARGPLWLGIDAGSTTIKTALIDADGQIVHSTYGSNEGEPVQAAVELARTIMGAIPEGAYLARAAVTGYGEDLVKAALHVDEGVIETMAHYRAAAHLSPNVTSVIDIGGQDMKYIKIRNGAVDSISVNEACSAGCGSFLQTFAATMGTDIIEFAKSGLQAKAPVDLGSRCTVFMNSAVKAAQKEGANAADICAGLSYSVVRNALYKVIKMRSPEELGEHVVAQGGTFLNDAVLRAFELLTGREVIRPNIAGLMGAYGAALTAQRNWEEGSTSSMLRRDLDGFAFDTEQRECKICQNRCKLTITTFDDGTRQVSGNRCDRGASLEKRPKKSEIPNLYDYKYERIFGYRRPRGLPAPRGPIGIPRALGIYENYPLWWTILTELGFRVRISGRSSHGLFQTGMESIASENVCYPAKLAHGHIEWLLSKKVKTIFMPCVNYEYQQFEDADNTFNCPIVAFYPQVLDQNIEGLDDPEVRFLYPFVTLNDPQKLAEQLANCFAYAGVTVEEARRAVDAGFAEMENVRRDIKAEGDRALQYMREHDMRGIVLAGRPYHIDPEINHGIPELIQRLGMVVLSEDALTGDMTESTITDELYVRDQWTYHKRLYEAAAIVRRTPDLSLVQLNSFGCGIDAVTTDQVQEILEKTGDIYTSLKIDENSNLGAARIRLRSLQSATIERAEQATAEQAAAEEAAAEQAAAEQAAAEQSAAEETAAAASFGKLTAPNGEAMRSVDIDTTQSEEEAGYSITPAGAPVFGEEEARTHRIYVPQMSPVHFRMIEPILSRAGYDVEVLEHASREDVELGLRYVNNDACYPAIMVIGQLVNKFVTGGADPDRSSVAITQTGGMCRATNYVGMLRKALRDAGYPQVPVIALSAQGIETNPGFKLTPQLLHRAVQAVVIGDLLQTVLLRVRPYEVEEGAAMRLYERWDAITREFFRSGYSETAGRRVGYTWIIKNIVREFDELPLRDEPRRPRVGLVGEILVKFHPDANNDAVRVIESEGCEAVLPGLAAFFLQGMYVADYKWEHFGLGTKAGRSAQKLGIKAVEVYEKPMRDALAATDGKFDVPAKIDHIAAQAQKIISLGTQAGEGWLLVGEMIELIESGAPNIICAQPFACLPNHVVGRGMFRALRHAYPQSNVVSIDYDPGASETNQLNRIKLMVSTAHKAWAQAMESGEPIQRADGKLIDPHTGVLADWSGEDEFAAQRGFGAFSRARARAGSRAGTQTGWRASGASSRPGKRRSARVEMQRGADGRMRAVLVPAEKQ</sequence>